<accession>X8DLK7</accession>
<proteinExistence type="predicted"/>
<evidence type="ECO:0000313" key="2">
    <source>
        <dbReference type="EMBL" id="EUA68603.1"/>
    </source>
</evidence>
<name>X8DLK7_MYCXE</name>
<protein>
    <submittedName>
        <fullName evidence="2">Uncharacterized protein</fullName>
    </submittedName>
</protein>
<reference evidence="2" key="1">
    <citation type="submission" date="2014-01" db="EMBL/GenBank/DDBJ databases">
        <authorList>
            <person name="Brown-Elliot B."/>
            <person name="Wallace R."/>
            <person name="Lenaerts A."/>
            <person name="Ordway D."/>
            <person name="DeGroote M.A."/>
            <person name="Parker T."/>
            <person name="Sizemore C."/>
            <person name="Tallon L.J."/>
            <person name="Sadzewicz L.K."/>
            <person name="Sengamalay N."/>
            <person name="Fraser C.M."/>
            <person name="Hine E."/>
            <person name="Shefchek K.A."/>
            <person name="Das S.P."/>
            <person name="Tettelin H."/>
        </authorList>
    </citation>
    <scope>NUCLEOTIDE SEQUENCE [LARGE SCALE GENOMIC DNA]</scope>
    <source>
        <strain evidence="2">4042</strain>
    </source>
</reference>
<comment type="caution">
    <text evidence="2">The sequence shown here is derived from an EMBL/GenBank/DDBJ whole genome shotgun (WGS) entry which is preliminary data.</text>
</comment>
<gene>
    <name evidence="2" type="ORF">I553_1791</name>
</gene>
<feature type="compositionally biased region" description="Low complexity" evidence="1">
    <location>
        <begin position="28"/>
        <end position="37"/>
    </location>
</feature>
<evidence type="ECO:0000256" key="1">
    <source>
        <dbReference type="SAM" id="MobiDB-lite"/>
    </source>
</evidence>
<organism evidence="2">
    <name type="scientific">Mycobacterium xenopi 4042</name>
    <dbReference type="NCBI Taxonomy" id="1299334"/>
    <lineage>
        <taxon>Bacteria</taxon>
        <taxon>Bacillati</taxon>
        <taxon>Actinomycetota</taxon>
        <taxon>Actinomycetes</taxon>
        <taxon>Mycobacteriales</taxon>
        <taxon>Mycobacteriaceae</taxon>
        <taxon>Mycobacterium</taxon>
    </lineage>
</organism>
<dbReference type="EMBL" id="JAOB01000013">
    <property type="protein sequence ID" value="EUA68603.1"/>
    <property type="molecule type" value="Genomic_DNA"/>
</dbReference>
<feature type="region of interest" description="Disordered" evidence="1">
    <location>
        <begin position="15"/>
        <end position="37"/>
    </location>
</feature>
<dbReference type="AlphaFoldDB" id="X8DLK7"/>
<sequence>MTPYLRWSRPSCAKNSTARWRAGRPARRTPNAARARTRPLAAHIRRKLVAQRDVEGKPSGIKAADQLVACGPFPKRGMQDAQRIPVV</sequence>